<comment type="caution">
    <text evidence="1">The sequence shown here is derived from an EMBL/GenBank/DDBJ whole genome shotgun (WGS) entry which is preliminary data.</text>
</comment>
<dbReference type="EMBL" id="JAINUG010000138">
    <property type="protein sequence ID" value="KAJ8393281.1"/>
    <property type="molecule type" value="Genomic_DNA"/>
</dbReference>
<name>A0AAD7WDM7_9TELE</name>
<evidence type="ECO:0000313" key="1">
    <source>
        <dbReference type="EMBL" id="KAJ8393281.1"/>
    </source>
</evidence>
<accession>A0AAD7WDM7</accession>
<sequence>MKSGMQYVHFDFREAMVKHLKCYSESVTKENMPKEWTVVEFTKEMAVEVVPSSWVEETLSTAQMRRAFITFLQLSLQFHLCIAPLTKTLSLQFHLCIAPLTKTGLHKEVRRKPVSCPCLQREEDPPRYKYIVYISLVRAPDAEEDILQRPCRNEKELQELCLAMEEPIKRQNMIHYLRSLGGGNLGAMVRLILKKVGTNGLLSTYSLRGKKEKRAFGDLNVCQIITKACLLNFKHAKVTDVESLIGATLKFAPHRGKQQKKPIEDHQEQPDH</sequence>
<dbReference type="AlphaFoldDB" id="A0AAD7WDM7"/>
<gene>
    <name evidence="1" type="ORF">AAFF_G00061820</name>
</gene>
<reference evidence="1" key="1">
    <citation type="journal article" date="2023" name="Science">
        <title>Genome structures resolve the early diversification of teleost fishes.</title>
        <authorList>
            <person name="Parey E."/>
            <person name="Louis A."/>
            <person name="Montfort J."/>
            <person name="Bouchez O."/>
            <person name="Roques C."/>
            <person name="Iampietro C."/>
            <person name="Lluch J."/>
            <person name="Castinel A."/>
            <person name="Donnadieu C."/>
            <person name="Desvignes T."/>
            <person name="Floi Bucao C."/>
            <person name="Jouanno E."/>
            <person name="Wen M."/>
            <person name="Mejri S."/>
            <person name="Dirks R."/>
            <person name="Jansen H."/>
            <person name="Henkel C."/>
            <person name="Chen W.J."/>
            <person name="Zahm M."/>
            <person name="Cabau C."/>
            <person name="Klopp C."/>
            <person name="Thompson A.W."/>
            <person name="Robinson-Rechavi M."/>
            <person name="Braasch I."/>
            <person name="Lecointre G."/>
            <person name="Bobe J."/>
            <person name="Postlethwait J.H."/>
            <person name="Berthelot C."/>
            <person name="Roest Crollius H."/>
            <person name="Guiguen Y."/>
        </authorList>
    </citation>
    <scope>NUCLEOTIDE SEQUENCE</scope>
    <source>
        <strain evidence="1">NC1722</strain>
    </source>
</reference>
<dbReference type="Proteomes" id="UP001221898">
    <property type="component" value="Unassembled WGS sequence"/>
</dbReference>
<organism evidence="1 2">
    <name type="scientific">Aldrovandia affinis</name>
    <dbReference type="NCBI Taxonomy" id="143900"/>
    <lineage>
        <taxon>Eukaryota</taxon>
        <taxon>Metazoa</taxon>
        <taxon>Chordata</taxon>
        <taxon>Craniata</taxon>
        <taxon>Vertebrata</taxon>
        <taxon>Euteleostomi</taxon>
        <taxon>Actinopterygii</taxon>
        <taxon>Neopterygii</taxon>
        <taxon>Teleostei</taxon>
        <taxon>Notacanthiformes</taxon>
        <taxon>Halosauridae</taxon>
        <taxon>Aldrovandia</taxon>
    </lineage>
</organism>
<protein>
    <submittedName>
        <fullName evidence="1">Uncharacterized protein</fullName>
    </submittedName>
</protein>
<keyword evidence="2" id="KW-1185">Reference proteome</keyword>
<proteinExistence type="predicted"/>
<evidence type="ECO:0000313" key="2">
    <source>
        <dbReference type="Proteomes" id="UP001221898"/>
    </source>
</evidence>